<dbReference type="GO" id="GO:0003954">
    <property type="term" value="F:NADH dehydrogenase activity"/>
    <property type="evidence" value="ECO:0007669"/>
    <property type="project" value="TreeGrafter"/>
</dbReference>
<evidence type="ECO:0000256" key="6">
    <source>
        <dbReference type="ARBA" id="ARBA00023027"/>
    </source>
</evidence>
<feature type="transmembrane region" description="Helical" evidence="9">
    <location>
        <begin position="139"/>
        <end position="156"/>
    </location>
</feature>
<reference evidence="12" key="1">
    <citation type="submission" date="2015-07" db="EMBL/GenBank/DDBJ databases">
        <title>Draft Genome Sequences of Anaerolinea thermolimosa IMO-1, Bellilinea caldifistulae GOMI-1, Leptolinea tardivitalis YMTK-2, Levilinea saccharolytica KIBI-1,Longilinea arvoryzae KOME-1, Previously Described as Members of the Anaerolineaceae (Chloroflexi).</title>
        <authorList>
            <person name="Sekiguchi Y."/>
            <person name="Ohashi A."/>
            <person name="Matsuura N."/>
            <person name="Tourlousse M.D."/>
        </authorList>
    </citation>
    <scope>NUCLEOTIDE SEQUENCE [LARGE SCALE GENOMIC DNA]</scope>
    <source>
        <strain evidence="12">KOME-1</strain>
    </source>
</reference>
<gene>
    <name evidence="12" type="ORF">LARV_03061</name>
</gene>
<feature type="transmembrane region" description="Helical" evidence="9">
    <location>
        <begin position="425"/>
        <end position="445"/>
    </location>
</feature>
<feature type="transmembrane region" description="Helical" evidence="9">
    <location>
        <begin position="288"/>
        <end position="307"/>
    </location>
</feature>
<evidence type="ECO:0000256" key="8">
    <source>
        <dbReference type="RuleBase" id="RU000320"/>
    </source>
</evidence>
<dbReference type="Pfam" id="PF00361">
    <property type="entry name" value="Proton_antipo_M"/>
    <property type="match status" value="1"/>
</dbReference>
<evidence type="ECO:0000256" key="3">
    <source>
        <dbReference type="ARBA" id="ARBA00022692"/>
    </source>
</evidence>
<dbReference type="PANTHER" id="PTHR43507">
    <property type="entry name" value="NADH-UBIQUINONE OXIDOREDUCTASE CHAIN 4"/>
    <property type="match status" value="1"/>
</dbReference>
<feature type="transmembrane region" description="Helical" evidence="9">
    <location>
        <begin position="115"/>
        <end position="133"/>
    </location>
</feature>
<comment type="subcellular location">
    <subcellularLocation>
        <location evidence="1">Endomembrane system</location>
        <topology evidence="1">Multi-pass membrane protein</topology>
    </subcellularLocation>
    <subcellularLocation>
        <location evidence="8">Membrane</location>
        <topology evidence="8">Multi-pass membrane protein</topology>
    </subcellularLocation>
</comment>
<dbReference type="Proteomes" id="UP000055060">
    <property type="component" value="Unassembled WGS sequence"/>
</dbReference>
<dbReference type="GO" id="GO:0016020">
    <property type="term" value="C:membrane"/>
    <property type="evidence" value="ECO:0007669"/>
    <property type="project" value="UniProtKB-SubCell"/>
</dbReference>
<keyword evidence="13" id="KW-1185">Reference proteome</keyword>
<organism evidence="12">
    <name type="scientific">Longilinea arvoryzae</name>
    <dbReference type="NCBI Taxonomy" id="360412"/>
    <lineage>
        <taxon>Bacteria</taxon>
        <taxon>Bacillati</taxon>
        <taxon>Chloroflexota</taxon>
        <taxon>Anaerolineae</taxon>
        <taxon>Anaerolineales</taxon>
        <taxon>Anaerolineaceae</taxon>
        <taxon>Longilinea</taxon>
    </lineage>
</organism>
<name>A0A0S7BHT5_9CHLR</name>
<evidence type="ECO:0000313" key="13">
    <source>
        <dbReference type="Proteomes" id="UP000055060"/>
    </source>
</evidence>
<dbReference type="GO" id="GO:0042773">
    <property type="term" value="P:ATP synthesis coupled electron transport"/>
    <property type="evidence" value="ECO:0007669"/>
    <property type="project" value="InterPro"/>
</dbReference>
<feature type="transmembrane region" description="Helical" evidence="9">
    <location>
        <begin position="314"/>
        <end position="333"/>
    </location>
</feature>
<accession>A0A0S7BHT5</accession>
<keyword evidence="7 9" id="KW-0472">Membrane</keyword>
<keyword evidence="5 9" id="KW-1133">Transmembrane helix</keyword>
<keyword evidence="6" id="KW-0520">NAD</keyword>
<feature type="transmembrane region" description="Helical" evidence="9">
    <location>
        <begin position="168"/>
        <end position="188"/>
    </location>
</feature>
<keyword evidence="4" id="KW-1278">Translocase</keyword>
<dbReference type="InterPro" id="IPR010227">
    <property type="entry name" value="NADH_Q_OxRdtase_chainM/4"/>
</dbReference>
<evidence type="ECO:0000313" key="12">
    <source>
        <dbReference type="EMBL" id="GAP15277.1"/>
    </source>
</evidence>
<dbReference type="InterPro" id="IPR001750">
    <property type="entry name" value="ND/Mrp_TM"/>
</dbReference>
<feature type="transmembrane region" description="Helical" evidence="9">
    <location>
        <begin position="254"/>
        <end position="276"/>
    </location>
</feature>
<dbReference type="InterPro" id="IPR003918">
    <property type="entry name" value="NADH_UbQ_OxRdtase"/>
</dbReference>
<dbReference type="GO" id="GO:0015990">
    <property type="term" value="P:electron transport coupled proton transport"/>
    <property type="evidence" value="ECO:0007669"/>
    <property type="project" value="TreeGrafter"/>
</dbReference>
<proteinExistence type="inferred from homology"/>
<protein>
    <submittedName>
        <fullName evidence="12">NADH dehydrogenase subunit M</fullName>
    </submittedName>
</protein>
<evidence type="ECO:0000256" key="1">
    <source>
        <dbReference type="ARBA" id="ARBA00004127"/>
    </source>
</evidence>
<dbReference type="Pfam" id="PF01059">
    <property type="entry name" value="Oxidored_q5_N"/>
    <property type="match status" value="1"/>
</dbReference>
<dbReference type="OrthoDB" id="9807568at2"/>
<feature type="transmembrane region" description="Helical" evidence="9">
    <location>
        <begin position="77"/>
        <end position="103"/>
    </location>
</feature>
<dbReference type="STRING" id="360412.LARV_03061"/>
<dbReference type="PANTHER" id="PTHR43507:SF1">
    <property type="entry name" value="NADH-UBIQUINONE OXIDOREDUCTASE CHAIN 4"/>
    <property type="match status" value="1"/>
</dbReference>
<feature type="transmembrane region" description="Helical" evidence="9">
    <location>
        <begin position="33"/>
        <end position="57"/>
    </location>
</feature>
<dbReference type="PRINTS" id="PR01437">
    <property type="entry name" value="NUOXDRDTASE4"/>
</dbReference>
<feature type="domain" description="NADH:ubiquinone oxidoreductase chain 4 N-terminal" evidence="11">
    <location>
        <begin position="36"/>
        <end position="123"/>
    </location>
</feature>
<dbReference type="RefSeq" id="WP_075074462.1">
    <property type="nucleotide sequence ID" value="NZ_DF967972.1"/>
</dbReference>
<evidence type="ECO:0000256" key="4">
    <source>
        <dbReference type="ARBA" id="ARBA00022967"/>
    </source>
</evidence>
<dbReference type="GO" id="GO:0008137">
    <property type="term" value="F:NADH dehydrogenase (ubiquinone) activity"/>
    <property type="evidence" value="ECO:0007669"/>
    <property type="project" value="InterPro"/>
</dbReference>
<evidence type="ECO:0000256" key="5">
    <source>
        <dbReference type="ARBA" id="ARBA00022989"/>
    </source>
</evidence>
<sequence length="503" mass="54813">MDFILNHLLTLILFVPTAAAFLMLFLPKDRPVLLRWWALGASLISFGLALIVWFRFVPGQNGFQFTEQAAWYGVLNASYHVGVDGISLTMVLLTTLLMPLAILASFNIKDRVKPYMILFLLLETGMLGVFMALDLLLFFVFWEVGLVPMYFLIAQWGGSNRNYASLKFMLYTIGGSLGLLLATQLIGVTMGTFDLPVLFDQWPKITEIALPLGLSVATVKTIAFWAFVVAFAVKVPVWPVHTWLPDAHTEAPTAGSMILAGVLLKLGAYGFLRLVLPLYPVEAKTYSGALAFLAVAAIISGALAAWGQTDFKRLVAYSSINHMGFVVLGIAAAARAGNTPDSVIAVNGAVLQMFNHGLSAAGMFFLVGVIYDRAHTRDLNEFGGLWARMPVYGSLLLFISMASLGLPGLGGFVSEFLVVRGSWPILGLATALGLVGLFFTGAYILKALKLVLHGPLNERWAKLSEISTREILVITPLSVLILGIGVWPAWILNVINRAVQMWL</sequence>
<evidence type="ECO:0000256" key="9">
    <source>
        <dbReference type="SAM" id="Phobius"/>
    </source>
</evidence>
<dbReference type="InterPro" id="IPR000260">
    <property type="entry name" value="NADH4_N"/>
</dbReference>
<comment type="similarity">
    <text evidence="2">Belongs to the complex I subunit 4 family.</text>
</comment>
<feature type="transmembrane region" description="Helical" evidence="9">
    <location>
        <begin position="471"/>
        <end position="492"/>
    </location>
</feature>
<feature type="transmembrane region" description="Helical" evidence="9">
    <location>
        <begin position="391"/>
        <end position="413"/>
    </location>
</feature>
<keyword evidence="3 8" id="KW-0812">Transmembrane</keyword>
<feature type="transmembrane region" description="Helical" evidence="9">
    <location>
        <begin position="208"/>
        <end position="233"/>
    </location>
</feature>
<dbReference type="EMBL" id="DF967972">
    <property type="protein sequence ID" value="GAP15277.1"/>
    <property type="molecule type" value="Genomic_DNA"/>
</dbReference>
<dbReference type="NCBIfam" id="TIGR01972">
    <property type="entry name" value="NDH_I_M"/>
    <property type="match status" value="1"/>
</dbReference>
<feature type="domain" description="NADH:quinone oxidoreductase/Mrp antiporter transmembrane" evidence="10">
    <location>
        <begin position="132"/>
        <end position="425"/>
    </location>
</feature>
<evidence type="ECO:0000259" key="10">
    <source>
        <dbReference type="Pfam" id="PF00361"/>
    </source>
</evidence>
<feature type="transmembrane region" description="Helical" evidence="9">
    <location>
        <begin position="6"/>
        <end position="26"/>
    </location>
</feature>
<feature type="transmembrane region" description="Helical" evidence="9">
    <location>
        <begin position="353"/>
        <end position="371"/>
    </location>
</feature>
<evidence type="ECO:0000259" key="11">
    <source>
        <dbReference type="Pfam" id="PF01059"/>
    </source>
</evidence>
<dbReference type="GO" id="GO:0048039">
    <property type="term" value="F:ubiquinone binding"/>
    <property type="evidence" value="ECO:0007669"/>
    <property type="project" value="TreeGrafter"/>
</dbReference>
<dbReference type="GO" id="GO:0012505">
    <property type="term" value="C:endomembrane system"/>
    <property type="evidence" value="ECO:0007669"/>
    <property type="project" value="UniProtKB-SubCell"/>
</dbReference>
<evidence type="ECO:0000256" key="2">
    <source>
        <dbReference type="ARBA" id="ARBA00009025"/>
    </source>
</evidence>
<evidence type="ECO:0000256" key="7">
    <source>
        <dbReference type="ARBA" id="ARBA00023136"/>
    </source>
</evidence>
<dbReference type="AlphaFoldDB" id="A0A0S7BHT5"/>